<sequence>MQPFDIEVLIRGKKEVLLVIPDHESHKFMVFDGDIYLGTVLPMLEEEGVKWTSDKLMADELLAQIGDKIENHET</sequence>
<protein>
    <submittedName>
        <fullName evidence="1">Uncharacterized protein</fullName>
    </submittedName>
</protein>
<reference evidence="1 2" key="1">
    <citation type="submission" date="2018-06" db="EMBL/GenBank/DDBJ databases">
        <title>Genomic Encyclopedia of Archaeal and Bacterial Type Strains, Phase II (KMG-II): from individual species to whole genera.</title>
        <authorList>
            <person name="Goeker M."/>
        </authorList>
    </citation>
    <scope>NUCLEOTIDE SEQUENCE [LARGE SCALE GENOMIC DNA]</scope>
    <source>
        <strain evidence="1 2">DSM 27372</strain>
    </source>
</reference>
<name>A0A318U6C5_9SPHI</name>
<gene>
    <name evidence="1" type="ORF">B0O44_11268</name>
</gene>
<evidence type="ECO:0000313" key="1">
    <source>
        <dbReference type="EMBL" id="PYF68481.1"/>
    </source>
</evidence>
<dbReference type="AlphaFoldDB" id="A0A318U6C5"/>
<dbReference type="OrthoDB" id="769352at2"/>
<keyword evidence="2" id="KW-1185">Reference proteome</keyword>
<dbReference type="RefSeq" id="WP_110834737.1">
    <property type="nucleotide sequence ID" value="NZ_QKLU01000012.1"/>
</dbReference>
<proteinExistence type="predicted"/>
<dbReference type="Proteomes" id="UP000248198">
    <property type="component" value="Unassembled WGS sequence"/>
</dbReference>
<accession>A0A318U6C5</accession>
<evidence type="ECO:0000313" key="2">
    <source>
        <dbReference type="Proteomes" id="UP000248198"/>
    </source>
</evidence>
<organism evidence="1 2">
    <name type="scientific">Pedobacter nutrimenti</name>
    <dbReference type="NCBI Taxonomy" id="1241337"/>
    <lineage>
        <taxon>Bacteria</taxon>
        <taxon>Pseudomonadati</taxon>
        <taxon>Bacteroidota</taxon>
        <taxon>Sphingobacteriia</taxon>
        <taxon>Sphingobacteriales</taxon>
        <taxon>Sphingobacteriaceae</taxon>
        <taxon>Pedobacter</taxon>
    </lineage>
</organism>
<dbReference type="EMBL" id="QKLU01000012">
    <property type="protein sequence ID" value="PYF68481.1"/>
    <property type="molecule type" value="Genomic_DNA"/>
</dbReference>
<comment type="caution">
    <text evidence="1">The sequence shown here is derived from an EMBL/GenBank/DDBJ whole genome shotgun (WGS) entry which is preliminary data.</text>
</comment>